<evidence type="ECO:0000256" key="2">
    <source>
        <dbReference type="ARBA" id="ARBA00006555"/>
    </source>
</evidence>
<feature type="compositionally biased region" description="Basic and acidic residues" evidence="10">
    <location>
        <begin position="73"/>
        <end position="90"/>
    </location>
</feature>
<reference evidence="12" key="1">
    <citation type="submission" date="2024-05" db="EMBL/GenBank/DDBJ databases">
        <title>Genome sequencing of novel strain.</title>
        <authorList>
            <person name="Ganbat D."/>
            <person name="Ganbat S."/>
            <person name="Lee S.-J."/>
        </authorList>
    </citation>
    <scope>NUCLEOTIDE SEQUENCE</scope>
    <source>
        <strain evidence="12">SMD15-11</strain>
    </source>
</reference>
<feature type="region of interest" description="Disordered" evidence="10">
    <location>
        <begin position="46"/>
        <end position="202"/>
    </location>
</feature>
<evidence type="ECO:0000256" key="8">
    <source>
        <dbReference type="ARBA" id="ARBA00022989"/>
    </source>
</evidence>
<evidence type="ECO:0000256" key="1">
    <source>
        <dbReference type="ARBA" id="ARBA00004383"/>
    </source>
</evidence>
<keyword evidence="8" id="KW-1133">Transmembrane helix</keyword>
<evidence type="ECO:0000313" key="12">
    <source>
        <dbReference type="EMBL" id="XDT71358.1"/>
    </source>
</evidence>
<keyword evidence="9" id="KW-0472">Membrane</keyword>
<dbReference type="GO" id="GO:0031992">
    <property type="term" value="F:energy transducer activity"/>
    <property type="evidence" value="ECO:0007669"/>
    <property type="project" value="TreeGrafter"/>
</dbReference>
<feature type="compositionally biased region" description="Polar residues" evidence="10">
    <location>
        <begin position="144"/>
        <end position="153"/>
    </location>
</feature>
<dbReference type="GO" id="GO:0055085">
    <property type="term" value="P:transmembrane transport"/>
    <property type="evidence" value="ECO:0007669"/>
    <property type="project" value="InterPro"/>
</dbReference>
<dbReference type="PANTHER" id="PTHR33446:SF2">
    <property type="entry name" value="PROTEIN TONB"/>
    <property type="match status" value="1"/>
</dbReference>
<dbReference type="PROSITE" id="PS52015">
    <property type="entry name" value="TONB_CTD"/>
    <property type="match status" value="1"/>
</dbReference>
<dbReference type="Gene3D" id="3.30.1150.10">
    <property type="match status" value="1"/>
</dbReference>
<accession>A0AB39UTM9</accession>
<sequence length="276" mass="29317">MKPGRLVWAAIGLSLALHAAVLGILPPLYPERWGEQGADVLSVTLDRVGGHPAPDQPAQETAPQPDASAPQRADAERPETARPVEAEATKSAKVPPASLPVETTRPIPLAPRKAPLPPEPRTPAAPPPLADTLQDSASEPPAQRTDSVENTVPVSPGRPEMPSPAPDTSAGEATEKTKTNRASESAVSQPPRYRLGHGQTPAPPYPYLARRMGWEGRVEIALRVDGQGNPLDARIVNSSGYPVLDQAALKTLKQWKLAPSPAGEETLTIGIEFRLR</sequence>
<dbReference type="Pfam" id="PF03544">
    <property type="entry name" value="TonB_C"/>
    <property type="match status" value="1"/>
</dbReference>
<dbReference type="InterPro" id="IPR051045">
    <property type="entry name" value="TonB-dependent_transducer"/>
</dbReference>
<evidence type="ECO:0000259" key="11">
    <source>
        <dbReference type="PROSITE" id="PS52015"/>
    </source>
</evidence>
<dbReference type="AlphaFoldDB" id="A0AB39UTM9"/>
<keyword evidence="4" id="KW-1003">Cell membrane</keyword>
<dbReference type="EMBL" id="CP154858">
    <property type="protein sequence ID" value="XDT71358.1"/>
    <property type="molecule type" value="Genomic_DNA"/>
</dbReference>
<keyword evidence="6" id="KW-0812">Transmembrane</keyword>
<evidence type="ECO:0000256" key="9">
    <source>
        <dbReference type="ARBA" id="ARBA00023136"/>
    </source>
</evidence>
<dbReference type="RefSeq" id="WP_369600393.1">
    <property type="nucleotide sequence ID" value="NZ_CP154858.1"/>
</dbReference>
<evidence type="ECO:0000256" key="6">
    <source>
        <dbReference type="ARBA" id="ARBA00022692"/>
    </source>
</evidence>
<evidence type="ECO:0000256" key="3">
    <source>
        <dbReference type="ARBA" id="ARBA00022448"/>
    </source>
</evidence>
<comment type="similarity">
    <text evidence="2">Belongs to the TonB family.</text>
</comment>
<dbReference type="PANTHER" id="PTHR33446">
    <property type="entry name" value="PROTEIN TONB-RELATED"/>
    <property type="match status" value="1"/>
</dbReference>
<organism evidence="12">
    <name type="scientific">Thermohahella caldifontis</name>
    <dbReference type="NCBI Taxonomy" id="3142973"/>
    <lineage>
        <taxon>Bacteria</taxon>
        <taxon>Pseudomonadati</taxon>
        <taxon>Pseudomonadota</taxon>
        <taxon>Gammaproteobacteria</taxon>
        <taxon>Oceanospirillales</taxon>
        <taxon>Hahellaceae</taxon>
        <taxon>Thermohahella</taxon>
    </lineage>
</organism>
<keyword evidence="5" id="KW-0997">Cell inner membrane</keyword>
<gene>
    <name evidence="12" type="ORF">AAIA72_11145</name>
</gene>
<dbReference type="KEGG" id="tcd:AAIA72_11145"/>
<evidence type="ECO:0000256" key="7">
    <source>
        <dbReference type="ARBA" id="ARBA00022927"/>
    </source>
</evidence>
<protein>
    <submittedName>
        <fullName evidence="12">Energy transducer TonB</fullName>
    </submittedName>
</protein>
<dbReference type="InterPro" id="IPR006260">
    <property type="entry name" value="TonB/TolA_C"/>
</dbReference>
<evidence type="ECO:0000256" key="4">
    <source>
        <dbReference type="ARBA" id="ARBA00022475"/>
    </source>
</evidence>
<dbReference type="GO" id="GO:0015031">
    <property type="term" value="P:protein transport"/>
    <property type="evidence" value="ECO:0007669"/>
    <property type="project" value="UniProtKB-KW"/>
</dbReference>
<feature type="domain" description="TonB C-terminal" evidence="11">
    <location>
        <begin position="190"/>
        <end position="276"/>
    </location>
</feature>
<evidence type="ECO:0000256" key="10">
    <source>
        <dbReference type="SAM" id="MobiDB-lite"/>
    </source>
</evidence>
<proteinExistence type="inferred from homology"/>
<dbReference type="GO" id="GO:0098797">
    <property type="term" value="C:plasma membrane protein complex"/>
    <property type="evidence" value="ECO:0007669"/>
    <property type="project" value="TreeGrafter"/>
</dbReference>
<evidence type="ECO:0000256" key="5">
    <source>
        <dbReference type="ARBA" id="ARBA00022519"/>
    </source>
</evidence>
<feature type="compositionally biased region" description="Pro residues" evidence="10">
    <location>
        <begin position="114"/>
        <end position="129"/>
    </location>
</feature>
<comment type="subcellular location">
    <subcellularLocation>
        <location evidence="1">Cell inner membrane</location>
        <topology evidence="1">Single-pass membrane protein</topology>
        <orientation evidence="1">Periplasmic side</orientation>
    </subcellularLocation>
</comment>
<dbReference type="SUPFAM" id="SSF74653">
    <property type="entry name" value="TolA/TonB C-terminal domain"/>
    <property type="match status" value="1"/>
</dbReference>
<dbReference type="InterPro" id="IPR037682">
    <property type="entry name" value="TonB_C"/>
</dbReference>
<name>A0AB39UTM9_9GAMM</name>
<keyword evidence="3" id="KW-0813">Transport</keyword>
<dbReference type="NCBIfam" id="TIGR01352">
    <property type="entry name" value="tonB_Cterm"/>
    <property type="match status" value="1"/>
</dbReference>
<keyword evidence="7" id="KW-0653">Protein transport</keyword>